<name>A0A3E0VPN8_9MICO</name>
<gene>
    <name evidence="3" type="ORF">B7R21_13115</name>
</gene>
<dbReference type="Proteomes" id="UP000256709">
    <property type="component" value="Unassembled WGS sequence"/>
</dbReference>
<evidence type="ECO:0008006" key="5">
    <source>
        <dbReference type="Google" id="ProtNLM"/>
    </source>
</evidence>
<evidence type="ECO:0000313" key="4">
    <source>
        <dbReference type="Proteomes" id="UP000256709"/>
    </source>
</evidence>
<proteinExistence type="predicted"/>
<feature type="chain" id="PRO_5038633694" description="Fasciclin" evidence="2">
    <location>
        <begin position="23"/>
        <end position="95"/>
    </location>
</feature>
<evidence type="ECO:0000256" key="2">
    <source>
        <dbReference type="SAM" id="SignalP"/>
    </source>
</evidence>
<accession>A0A3E0VPN8</accession>
<reference evidence="3 4" key="1">
    <citation type="submission" date="2017-04" db="EMBL/GenBank/DDBJ databases">
        <title>Comparative genome analysis of Subtercola boreus.</title>
        <authorList>
            <person name="Cho Y.-J."/>
            <person name="Cho A."/>
            <person name="Kim O.-S."/>
            <person name="Lee J.-I."/>
        </authorList>
    </citation>
    <scope>NUCLEOTIDE SEQUENCE [LARGE SCALE GENOMIC DNA]</scope>
    <source>
        <strain evidence="3 4">P27444</strain>
    </source>
</reference>
<feature type="signal peptide" evidence="2">
    <location>
        <begin position="1"/>
        <end position="22"/>
    </location>
</feature>
<comment type="caution">
    <text evidence="3">The sequence shown here is derived from an EMBL/GenBank/DDBJ whole genome shotgun (WGS) entry which is preliminary data.</text>
</comment>
<dbReference type="PROSITE" id="PS51257">
    <property type="entry name" value="PROKAR_LIPOPROTEIN"/>
    <property type="match status" value="1"/>
</dbReference>
<evidence type="ECO:0000256" key="1">
    <source>
        <dbReference type="SAM" id="MobiDB-lite"/>
    </source>
</evidence>
<dbReference type="EMBL" id="NBXA01000023">
    <property type="protein sequence ID" value="RFA11625.1"/>
    <property type="molecule type" value="Genomic_DNA"/>
</dbReference>
<dbReference type="AlphaFoldDB" id="A0A3E0VPN8"/>
<evidence type="ECO:0000313" key="3">
    <source>
        <dbReference type="EMBL" id="RFA11625.1"/>
    </source>
</evidence>
<sequence>MRNFKKVSIAIAASGLLAFSLAACSTSSTTSSSPSASASASTNGTPIATIPSLSGKDTAVTVDAGFLAALKSLGLTPGVLGTATLSTAGVLDFPI</sequence>
<feature type="compositionally biased region" description="Low complexity" evidence="1">
    <location>
        <begin position="26"/>
        <end position="42"/>
    </location>
</feature>
<organism evidence="3 4">
    <name type="scientific">Subtercola boreus</name>
    <dbReference type="NCBI Taxonomy" id="120213"/>
    <lineage>
        <taxon>Bacteria</taxon>
        <taxon>Bacillati</taxon>
        <taxon>Actinomycetota</taxon>
        <taxon>Actinomycetes</taxon>
        <taxon>Micrococcales</taxon>
        <taxon>Microbacteriaceae</taxon>
        <taxon>Subtercola</taxon>
    </lineage>
</organism>
<keyword evidence="2" id="KW-0732">Signal</keyword>
<feature type="non-terminal residue" evidence="3">
    <location>
        <position position="95"/>
    </location>
</feature>
<feature type="region of interest" description="Disordered" evidence="1">
    <location>
        <begin position="26"/>
        <end position="53"/>
    </location>
</feature>
<protein>
    <recommendedName>
        <fullName evidence="5">Fasciclin</fullName>
    </recommendedName>
</protein>